<organism evidence="6 7">
    <name type="scientific">Pristionchus mayeri</name>
    <dbReference type="NCBI Taxonomy" id="1317129"/>
    <lineage>
        <taxon>Eukaryota</taxon>
        <taxon>Metazoa</taxon>
        <taxon>Ecdysozoa</taxon>
        <taxon>Nematoda</taxon>
        <taxon>Chromadorea</taxon>
        <taxon>Rhabditida</taxon>
        <taxon>Rhabditina</taxon>
        <taxon>Diplogasteromorpha</taxon>
        <taxon>Diplogasteroidea</taxon>
        <taxon>Neodiplogasteridae</taxon>
        <taxon>Pristionchus</taxon>
    </lineage>
</organism>
<evidence type="ECO:0000256" key="2">
    <source>
        <dbReference type="ARBA" id="ARBA00022692"/>
    </source>
</evidence>
<dbReference type="InterPro" id="IPR019424">
    <property type="entry name" value="7TM_GPCR_Srsx"/>
</dbReference>
<evidence type="ECO:0000256" key="5">
    <source>
        <dbReference type="SAM" id="Phobius"/>
    </source>
</evidence>
<dbReference type="Proteomes" id="UP001328107">
    <property type="component" value="Unassembled WGS sequence"/>
</dbReference>
<comment type="caution">
    <text evidence="6">The sequence shown here is derived from an EMBL/GenBank/DDBJ whole genome shotgun (WGS) entry which is preliminary data.</text>
</comment>
<dbReference type="InterPro" id="IPR000276">
    <property type="entry name" value="GPCR_Rhodpsn"/>
</dbReference>
<dbReference type="EMBL" id="BTRK01000003">
    <property type="protein sequence ID" value="GMR42777.1"/>
    <property type="molecule type" value="Genomic_DNA"/>
</dbReference>
<dbReference type="GO" id="GO:0004930">
    <property type="term" value="F:G protein-coupled receptor activity"/>
    <property type="evidence" value="ECO:0007669"/>
    <property type="project" value="InterPro"/>
</dbReference>
<feature type="transmembrane region" description="Helical" evidence="5">
    <location>
        <begin position="6"/>
        <end position="24"/>
    </location>
</feature>
<keyword evidence="2 5" id="KW-0812">Transmembrane</keyword>
<proteinExistence type="predicted"/>
<keyword evidence="4 5" id="KW-0472">Membrane</keyword>
<evidence type="ECO:0000256" key="1">
    <source>
        <dbReference type="ARBA" id="ARBA00004370"/>
    </source>
</evidence>
<comment type="subcellular location">
    <subcellularLocation>
        <location evidence="1">Membrane</location>
    </subcellularLocation>
</comment>
<dbReference type="InterPro" id="IPR047130">
    <property type="entry name" value="7TM_GPCR_Srsx_nematod"/>
</dbReference>
<dbReference type="AlphaFoldDB" id="A0AAN4ZQV2"/>
<name>A0AAN4ZQV2_9BILA</name>
<keyword evidence="7" id="KW-1185">Reference proteome</keyword>
<dbReference type="PANTHER" id="PTHR23360:SF37">
    <property type="entry name" value="G-PROTEIN COUPLED RECEPTORS FAMILY 1 PROFILE DOMAIN-CONTAINING PROTEIN"/>
    <property type="match status" value="1"/>
</dbReference>
<reference evidence="7" key="1">
    <citation type="submission" date="2022-10" db="EMBL/GenBank/DDBJ databases">
        <title>Genome assembly of Pristionchus species.</title>
        <authorList>
            <person name="Yoshida K."/>
            <person name="Sommer R.J."/>
        </authorList>
    </citation>
    <scope>NUCLEOTIDE SEQUENCE [LARGE SCALE GENOMIC DNA]</scope>
    <source>
        <strain evidence="7">RS5460</strain>
    </source>
</reference>
<evidence type="ECO:0000256" key="4">
    <source>
        <dbReference type="ARBA" id="ARBA00023136"/>
    </source>
</evidence>
<dbReference type="GO" id="GO:0016020">
    <property type="term" value="C:membrane"/>
    <property type="evidence" value="ECO:0007669"/>
    <property type="project" value="UniProtKB-SubCell"/>
</dbReference>
<protein>
    <recommendedName>
        <fullName evidence="8">G protein-coupled receptor</fullName>
    </recommendedName>
</protein>
<keyword evidence="3 5" id="KW-1133">Transmembrane helix</keyword>
<evidence type="ECO:0008006" key="8">
    <source>
        <dbReference type="Google" id="ProtNLM"/>
    </source>
</evidence>
<feature type="non-terminal residue" evidence="6">
    <location>
        <position position="1"/>
    </location>
</feature>
<dbReference type="Pfam" id="PF10320">
    <property type="entry name" value="7TM_GPCR_Srsx"/>
    <property type="match status" value="1"/>
</dbReference>
<sequence length="130" mass="15110">FGLGLVFNAITVVTYASAFTIIYCKYRQNSMSNFHVDNSHIERKAMKSLSVLIIVFLFERIEKAQAYMVRMMMSLQPSSKMKTKRVQAFSALTCYSSTFYVCFARSSEYRRIFWSQIVQLFGCCGEKIRI</sequence>
<evidence type="ECO:0000313" key="6">
    <source>
        <dbReference type="EMBL" id="GMR42777.1"/>
    </source>
</evidence>
<evidence type="ECO:0000256" key="3">
    <source>
        <dbReference type="ARBA" id="ARBA00022989"/>
    </source>
</evidence>
<dbReference type="PANTHER" id="PTHR23360">
    <property type="entry name" value="G-PROTEIN COUPLED RECEPTORS FAMILY 1 PROFILE DOMAIN-CONTAINING PROTEIN-RELATED"/>
    <property type="match status" value="1"/>
</dbReference>
<accession>A0AAN4ZQV2</accession>
<gene>
    <name evidence="6" type="ORF">PMAYCL1PPCAC_12972</name>
</gene>
<evidence type="ECO:0000313" key="7">
    <source>
        <dbReference type="Proteomes" id="UP001328107"/>
    </source>
</evidence>
<dbReference type="SMART" id="SM01381">
    <property type="entry name" value="7TM_GPCR_Srsx"/>
    <property type="match status" value="1"/>
</dbReference>